<gene>
    <name evidence="7" type="ORF">DSCO28_28940</name>
</gene>
<feature type="domain" description="ABC transmembrane type-1" evidence="6">
    <location>
        <begin position="89"/>
        <end position="293"/>
    </location>
</feature>
<keyword evidence="2 5" id="KW-0812">Transmembrane</keyword>
<dbReference type="CDD" id="cd06261">
    <property type="entry name" value="TM_PBP2"/>
    <property type="match status" value="1"/>
</dbReference>
<dbReference type="Gene3D" id="1.10.3720.10">
    <property type="entry name" value="MetI-like"/>
    <property type="match status" value="1"/>
</dbReference>
<proteinExistence type="inferred from homology"/>
<feature type="transmembrane region" description="Helical" evidence="5">
    <location>
        <begin position="125"/>
        <end position="155"/>
    </location>
</feature>
<feature type="transmembrane region" description="Helical" evidence="5">
    <location>
        <begin position="274"/>
        <end position="293"/>
    </location>
</feature>
<evidence type="ECO:0000256" key="5">
    <source>
        <dbReference type="RuleBase" id="RU363032"/>
    </source>
</evidence>
<feature type="transmembrane region" description="Helical" evidence="5">
    <location>
        <begin position="231"/>
        <end position="254"/>
    </location>
</feature>
<evidence type="ECO:0000256" key="4">
    <source>
        <dbReference type="ARBA" id="ARBA00023136"/>
    </source>
</evidence>
<dbReference type="Proteomes" id="UP000425960">
    <property type="component" value="Chromosome"/>
</dbReference>
<organism evidence="7 8">
    <name type="scientific">Desulfosarcina ovata subsp. sediminis</name>
    <dbReference type="NCBI Taxonomy" id="885957"/>
    <lineage>
        <taxon>Bacteria</taxon>
        <taxon>Pseudomonadati</taxon>
        <taxon>Thermodesulfobacteriota</taxon>
        <taxon>Desulfobacteria</taxon>
        <taxon>Desulfobacterales</taxon>
        <taxon>Desulfosarcinaceae</taxon>
        <taxon>Desulfosarcina</taxon>
    </lineage>
</organism>
<name>A0A5K7ZJB9_9BACT</name>
<feature type="transmembrane region" description="Helical" evidence="5">
    <location>
        <begin position="175"/>
        <end position="192"/>
    </location>
</feature>
<reference evidence="7 8" key="1">
    <citation type="submission" date="2019-11" db="EMBL/GenBank/DDBJ databases">
        <title>Comparative genomics of hydrocarbon-degrading Desulfosarcina strains.</title>
        <authorList>
            <person name="Watanabe M."/>
            <person name="Kojima H."/>
            <person name="Fukui M."/>
        </authorList>
    </citation>
    <scope>NUCLEOTIDE SEQUENCE [LARGE SCALE GENOMIC DNA]</scope>
    <source>
        <strain evidence="7 8">28bB2T</strain>
    </source>
</reference>
<dbReference type="KEGG" id="dov:DSCO28_28940"/>
<dbReference type="InterPro" id="IPR000515">
    <property type="entry name" value="MetI-like"/>
</dbReference>
<protein>
    <submittedName>
        <fullName evidence="7">ABC transporter permease</fullName>
    </submittedName>
</protein>
<dbReference type="InterPro" id="IPR035906">
    <property type="entry name" value="MetI-like_sf"/>
</dbReference>
<accession>A0A5K7ZJB9</accession>
<keyword evidence="4 5" id="KW-0472">Membrane</keyword>
<dbReference type="SUPFAM" id="SSF161098">
    <property type="entry name" value="MetI-like"/>
    <property type="match status" value="1"/>
</dbReference>
<evidence type="ECO:0000313" key="8">
    <source>
        <dbReference type="Proteomes" id="UP000425960"/>
    </source>
</evidence>
<keyword evidence="3 5" id="KW-1133">Transmembrane helix</keyword>
<dbReference type="PANTHER" id="PTHR43376:SF1">
    <property type="entry name" value="OLIGOPEPTIDE TRANSPORT SYSTEM PERMEASE PROTEIN"/>
    <property type="match status" value="1"/>
</dbReference>
<sequence length="311" mass="33465">MYLLTLVMVLSLNFLLVHLMPGDPLVHLLGEEGYARLTGDAASALRAELGLDDSMVRQYGLYLIKIGTGKWGWSHRFGQPVFCVIASRLQWTLVLLVPALVVGTLAGGWLGAVAGWRHRDPRQRILGTVFLCLYAIPAYCVGLVVLVAAACWTGFPLVGIATGTSGFGTTAAQWLLPFTVVAFHGTAYKYIIMRHLVRHEIDQPYVATALSKGLTDRQVLFGHILPNALPAFLAVVALNLGFMVGGTLLVEVVFCWQGMGALIYQAVLARDYPMLSGALTALAVSVLAANGLADLVNRRVDPRIAEGVPVA</sequence>
<comment type="subcellular location">
    <subcellularLocation>
        <location evidence="1 5">Cell membrane</location>
        <topology evidence="1 5">Multi-pass membrane protein</topology>
    </subcellularLocation>
</comment>
<dbReference type="AlphaFoldDB" id="A0A5K7ZJB9"/>
<evidence type="ECO:0000256" key="1">
    <source>
        <dbReference type="ARBA" id="ARBA00004651"/>
    </source>
</evidence>
<dbReference type="PROSITE" id="PS50928">
    <property type="entry name" value="ABC_TM1"/>
    <property type="match status" value="1"/>
</dbReference>
<dbReference type="Pfam" id="PF00528">
    <property type="entry name" value="BPD_transp_1"/>
    <property type="match status" value="1"/>
</dbReference>
<dbReference type="GO" id="GO:0005886">
    <property type="term" value="C:plasma membrane"/>
    <property type="evidence" value="ECO:0007669"/>
    <property type="project" value="UniProtKB-SubCell"/>
</dbReference>
<dbReference type="PANTHER" id="PTHR43376">
    <property type="entry name" value="OLIGOPEPTIDE TRANSPORT SYSTEM PERMEASE PROTEIN"/>
    <property type="match status" value="1"/>
</dbReference>
<feature type="transmembrane region" description="Helical" evidence="5">
    <location>
        <begin position="91"/>
        <end position="113"/>
    </location>
</feature>
<evidence type="ECO:0000259" key="6">
    <source>
        <dbReference type="PROSITE" id="PS50928"/>
    </source>
</evidence>
<comment type="similarity">
    <text evidence="5">Belongs to the binding-protein-dependent transport system permease family.</text>
</comment>
<evidence type="ECO:0000256" key="2">
    <source>
        <dbReference type="ARBA" id="ARBA00022692"/>
    </source>
</evidence>
<keyword evidence="5" id="KW-0813">Transport</keyword>
<dbReference type="EMBL" id="AP021876">
    <property type="protein sequence ID" value="BBO82328.1"/>
    <property type="molecule type" value="Genomic_DNA"/>
</dbReference>
<dbReference type="GO" id="GO:0055085">
    <property type="term" value="P:transmembrane transport"/>
    <property type="evidence" value="ECO:0007669"/>
    <property type="project" value="InterPro"/>
</dbReference>
<evidence type="ECO:0000313" key="7">
    <source>
        <dbReference type="EMBL" id="BBO82328.1"/>
    </source>
</evidence>
<evidence type="ECO:0000256" key="3">
    <source>
        <dbReference type="ARBA" id="ARBA00022989"/>
    </source>
</evidence>